<feature type="non-terminal residue" evidence="2">
    <location>
        <position position="98"/>
    </location>
</feature>
<proteinExistence type="predicted"/>
<feature type="compositionally biased region" description="Polar residues" evidence="1">
    <location>
        <begin position="41"/>
        <end position="50"/>
    </location>
</feature>
<keyword evidence="3" id="KW-1185">Reference proteome</keyword>
<dbReference type="AlphaFoldDB" id="A0A2T6ZG88"/>
<name>A0A2T6ZG88_TUBBO</name>
<dbReference type="Proteomes" id="UP000244722">
    <property type="component" value="Unassembled WGS sequence"/>
</dbReference>
<protein>
    <submittedName>
        <fullName evidence="2">Uncharacterized protein</fullName>
    </submittedName>
</protein>
<evidence type="ECO:0000313" key="3">
    <source>
        <dbReference type="Proteomes" id="UP000244722"/>
    </source>
</evidence>
<dbReference type="EMBL" id="NESQ01000296">
    <property type="protein sequence ID" value="PUU74508.1"/>
    <property type="molecule type" value="Genomic_DNA"/>
</dbReference>
<organism evidence="2 3">
    <name type="scientific">Tuber borchii</name>
    <name type="common">White truffle</name>
    <dbReference type="NCBI Taxonomy" id="42251"/>
    <lineage>
        <taxon>Eukaryota</taxon>
        <taxon>Fungi</taxon>
        <taxon>Dikarya</taxon>
        <taxon>Ascomycota</taxon>
        <taxon>Pezizomycotina</taxon>
        <taxon>Pezizomycetes</taxon>
        <taxon>Pezizales</taxon>
        <taxon>Tuberaceae</taxon>
        <taxon>Tuber</taxon>
    </lineage>
</organism>
<feature type="region of interest" description="Disordered" evidence="1">
    <location>
        <begin position="32"/>
        <end position="67"/>
    </location>
</feature>
<comment type="caution">
    <text evidence="2">The sequence shown here is derived from an EMBL/GenBank/DDBJ whole genome shotgun (WGS) entry which is preliminary data.</text>
</comment>
<reference evidence="2 3" key="1">
    <citation type="submission" date="2017-04" db="EMBL/GenBank/DDBJ databases">
        <title>Draft genome sequence of Tuber borchii Vittad., a whitish edible truffle.</title>
        <authorList>
            <consortium name="DOE Joint Genome Institute"/>
            <person name="Murat C."/>
            <person name="Kuo A."/>
            <person name="Barry K.W."/>
            <person name="Clum A."/>
            <person name="Dockter R.B."/>
            <person name="Fauchery L."/>
            <person name="Iotti M."/>
            <person name="Kohler A."/>
            <person name="Labutti K."/>
            <person name="Lindquist E.A."/>
            <person name="Lipzen A."/>
            <person name="Ohm R.A."/>
            <person name="Wang M."/>
            <person name="Grigoriev I.V."/>
            <person name="Zambonelli A."/>
            <person name="Martin F.M."/>
        </authorList>
    </citation>
    <scope>NUCLEOTIDE SEQUENCE [LARGE SCALE GENOMIC DNA]</scope>
    <source>
        <strain evidence="2 3">Tbo3840</strain>
    </source>
</reference>
<evidence type="ECO:0000313" key="2">
    <source>
        <dbReference type="EMBL" id="PUU74508.1"/>
    </source>
</evidence>
<sequence>MPFHLSLTVTFVSSPIVRLTFPSFFSLSQTIPSSSSSTSTNILHANNSCQRGRKQFPPAPAHAKSKHDTLQKQIIPHDAVLCDTLVCPALNEITPPLP</sequence>
<accession>A0A2T6ZG88</accession>
<evidence type="ECO:0000256" key="1">
    <source>
        <dbReference type="SAM" id="MobiDB-lite"/>
    </source>
</evidence>
<gene>
    <name evidence="2" type="ORF">B9Z19DRAFT_1092706</name>
</gene>